<protein>
    <submittedName>
        <fullName evidence="2">Uncharacterized protein</fullName>
    </submittedName>
</protein>
<feature type="region of interest" description="Disordered" evidence="1">
    <location>
        <begin position="1"/>
        <end position="110"/>
    </location>
</feature>
<evidence type="ECO:0000313" key="3">
    <source>
        <dbReference type="Proteomes" id="UP000708208"/>
    </source>
</evidence>
<evidence type="ECO:0000256" key="1">
    <source>
        <dbReference type="SAM" id="MobiDB-lite"/>
    </source>
</evidence>
<feature type="compositionally biased region" description="Polar residues" evidence="1">
    <location>
        <begin position="81"/>
        <end position="105"/>
    </location>
</feature>
<gene>
    <name evidence="2" type="ORF">AFUS01_LOCUS43147</name>
</gene>
<dbReference type="AlphaFoldDB" id="A0A8J2PRA7"/>
<feature type="compositionally biased region" description="Polar residues" evidence="1">
    <location>
        <begin position="17"/>
        <end position="34"/>
    </location>
</feature>
<accession>A0A8J2PRA7</accession>
<reference evidence="2" key="1">
    <citation type="submission" date="2021-06" db="EMBL/GenBank/DDBJ databases">
        <authorList>
            <person name="Hodson N. C."/>
            <person name="Mongue J. A."/>
            <person name="Jaron S. K."/>
        </authorList>
    </citation>
    <scope>NUCLEOTIDE SEQUENCE</scope>
</reference>
<comment type="caution">
    <text evidence="2">The sequence shown here is derived from an EMBL/GenBank/DDBJ whole genome shotgun (WGS) entry which is preliminary data.</text>
</comment>
<proteinExistence type="predicted"/>
<dbReference type="Proteomes" id="UP000708208">
    <property type="component" value="Unassembled WGS sequence"/>
</dbReference>
<feature type="compositionally biased region" description="Basic and acidic residues" evidence="1">
    <location>
        <begin position="1"/>
        <end position="15"/>
    </location>
</feature>
<evidence type="ECO:0000313" key="2">
    <source>
        <dbReference type="EMBL" id="CAG7833535.1"/>
    </source>
</evidence>
<dbReference type="EMBL" id="CAJVCH010569917">
    <property type="protein sequence ID" value="CAG7833535.1"/>
    <property type="molecule type" value="Genomic_DNA"/>
</dbReference>
<feature type="compositionally biased region" description="Polar residues" evidence="1">
    <location>
        <begin position="44"/>
        <end position="69"/>
    </location>
</feature>
<name>A0A8J2PRA7_9HEXA</name>
<organism evidence="2 3">
    <name type="scientific">Allacma fusca</name>
    <dbReference type="NCBI Taxonomy" id="39272"/>
    <lineage>
        <taxon>Eukaryota</taxon>
        <taxon>Metazoa</taxon>
        <taxon>Ecdysozoa</taxon>
        <taxon>Arthropoda</taxon>
        <taxon>Hexapoda</taxon>
        <taxon>Collembola</taxon>
        <taxon>Symphypleona</taxon>
        <taxon>Sminthuridae</taxon>
        <taxon>Allacma</taxon>
    </lineage>
</organism>
<keyword evidence="3" id="KW-1185">Reference proteome</keyword>
<sequence length="533" mass="61712">MDKSTNRVKNTKESLPRNINSRKQSIRTSSTGGNLVNARKSENWSRNSVLNNQNPRTSVSGGTRNSVASIRSFRGQPGKATFNNKPNRNVKSPEVSSNSYKSPSWDSRDSEGLLGLPRKVRLLIWNRLRLMDQLKLRLICSIVKKDIDGFIGVKVELDDVDESFPHLIKLGIKSAIILDIPSINGKFLQYPELLKELTILGGIKSNCFASILKECQNITHLIIQFSKDLFTLKPRLFPVMINEKVSGNIIPHLKYLEFQSTTKNDLELDYVKRNFFGLVNNHLLDRVHPHFLRVTIVHKFYNEIVEECSQLMSILVHNNLQVVKDLEVDIKCLGTLGLPEDVDNTNNEDEETDYMANFFDTDDCSEDRKQPGWQLFPNLKNLHFSTNPKDYQCYWKNMSQHIRFLETLYLEIHSPTSWDFYKTFIKGESIMQLRILKAPHLQHLRIGYWSSSDGSFGRLLWLLRYECITFYEYHFTPTSKPGGLSTPGNRKDPGTTPILRLCSFIGRCEVWGFRNTKKPLRRKLYYDRLDRVR</sequence>